<dbReference type="InterPro" id="IPR027417">
    <property type="entry name" value="P-loop_NTPase"/>
</dbReference>
<proteinExistence type="predicted"/>
<accession>A0A917BKJ9</accession>
<name>A0A917BKJ9_9ACTN</name>
<dbReference type="GO" id="GO:0016887">
    <property type="term" value="F:ATP hydrolysis activity"/>
    <property type="evidence" value="ECO:0007669"/>
    <property type="project" value="TreeGrafter"/>
</dbReference>
<dbReference type="PANTHER" id="PTHR43384:SF11">
    <property type="entry name" value="SEPTUM SITE DETERMINING PROTEIN"/>
    <property type="match status" value="1"/>
</dbReference>
<dbReference type="GO" id="GO:0051782">
    <property type="term" value="P:negative regulation of cell division"/>
    <property type="evidence" value="ECO:0007669"/>
    <property type="project" value="TreeGrafter"/>
</dbReference>
<dbReference type="NCBIfam" id="TIGR03815">
    <property type="entry name" value="CpaE_hom_Actino"/>
    <property type="match status" value="1"/>
</dbReference>
<evidence type="ECO:0000259" key="1">
    <source>
        <dbReference type="Pfam" id="PF26563"/>
    </source>
</evidence>
<dbReference type="InterPro" id="IPR050625">
    <property type="entry name" value="ParA/MinD_ATPase"/>
</dbReference>
<protein>
    <submittedName>
        <fullName evidence="2">ATPase AAA</fullName>
    </submittedName>
</protein>
<dbReference type="PANTHER" id="PTHR43384">
    <property type="entry name" value="SEPTUM SITE-DETERMINING PROTEIN MIND HOMOLOG, CHLOROPLASTIC-RELATED"/>
    <property type="match status" value="1"/>
</dbReference>
<dbReference type="InterPro" id="IPR022521">
    <property type="entry name" value="Rv3660c"/>
</dbReference>
<dbReference type="GO" id="GO:0009898">
    <property type="term" value="C:cytoplasmic side of plasma membrane"/>
    <property type="evidence" value="ECO:0007669"/>
    <property type="project" value="TreeGrafter"/>
</dbReference>
<evidence type="ECO:0000313" key="2">
    <source>
        <dbReference type="EMBL" id="GGF49522.1"/>
    </source>
</evidence>
<sequence>MTAALLVTRDDLLTAEVVRLAAAAGVEPVVVREVGDALRSWSGAGPVLVGADLAEPLSQAGPPRRPQVYVVGHSPVPDHLFKWALEIGAETLAALPVSEGWLVEMLTDAGDATAAAQGRLVGVLGGSGGAGATVFACALAQSLAASGSTLLVDADPWGAGVDRVLGAESEKGVRWDSLVSSTGRLSARALKEALPTRRGVAVLGWPAPAGPAAVVPDGPALPQPVLQPFAMREVLSAGCRGHDTTVLDLPRHPGQATDEALARCHRVVLVTGCTVAAVTSASRTATRLRGHSADLHVVVRGTGGVSADHVGRLLGADAVVAMTDQRGLDEAIDLGAGPLRARRGPLARAAAEVAATIAGLRVAA</sequence>
<dbReference type="GO" id="GO:0005524">
    <property type="term" value="F:ATP binding"/>
    <property type="evidence" value="ECO:0007669"/>
    <property type="project" value="TreeGrafter"/>
</dbReference>
<evidence type="ECO:0000313" key="3">
    <source>
        <dbReference type="Proteomes" id="UP000649179"/>
    </source>
</evidence>
<reference evidence="2" key="2">
    <citation type="submission" date="2020-09" db="EMBL/GenBank/DDBJ databases">
        <authorList>
            <person name="Sun Q."/>
            <person name="Zhou Y."/>
        </authorList>
    </citation>
    <scope>NUCLEOTIDE SEQUENCE</scope>
    <source>
        <strain evidence="2">CGMCC 1.16067</strain>
    </source>
</reference>
<keyword evidence="3" id="KW-1185">Reference proteome</keyword>
<gene>
    <name evidence="2" type="ORF">GCM10011519_24340</name>
</gene>
<comment type="caution">
    <text evidence="2">The sequence shown here is derived from an EMBL/GenBank/DDBJ whole genome shotgun (WGS) entry which is preliminary data.</text>
</comment>
<dbReference type="Pfam" id="PF26563">
    <property type="entry name" value="Rv3660c_N"/>
    <property type="match status" value="1"/>
</dbReference>
<dbReference type="AlphaFoldDB" id="A0A917BKJ9"/>
<reference evidence="2" key="1">
    <citation type="journal article" date="2014" name="Int. J. Syst. Evol. Microbiol.">
        <title>Complete genome sequence of Corynebacterium casei LMG S-19264T (=DSM 44701T), isolated from a smear-ripened cheese.</title>
        <authorList>
            <consortium name="US DOE Joint Genome Institute (JGI-PGF)"/>
            <person name="Walter F."/>
            <person name="Albersmeier A."/>
            <person name="Kalinowski J."/>
            <person name="Ruckert C."/>
        </authorList>
    </citation>
    <scope>NUCLEOTIDE SEQUENCE</scope>
    <source>
        <strain evidence="2">CGMCC 1.16067</strain>
    </source>
</reference>
<dbReference type="EMBL" id="BMKQ01000001">
    <property type="protein sequence ID" value="GGF49522.1"/>
    <property type="molecule type" value="Genomic_DNA"/>
</dbReference>
<organism evidence="2 3">
    <name type="scientific">Marmoricola endophyticus</name>
    <dbReference type="NCBI Taxonomy" id="2040280"/>
    <lineage>
        <taxon>Bacteria</taxon>
        <taxon>Bacillati</taxon>
        <taxon>Actinomycetota</taxon>
        <taxon>Actinomycetes</taxon>
        <taxon>Propionibacteriales</taxon>
        <taxon>Nocardioidaceae</taxon>
        <taxon>Marmoricola</taxon>
    </lineage>
</organism>
<dbReference type="Proteomes" id="UP000649179">
    <property type="component" value="Unassembled WGS sequence"/>
</dbReference>
<feature type="domain" description="Rv3660c-like CheY-like N-terminal" evidence="1">
    <location>
        <begin position="7"/>
        <end position="113"/>
    </location>
</feature>
<dbReference type="Gene3D" id="3.40.50.300">
    <property type="entry name" value="P-loop containing nucleotide triphosphate hydrolases"/>
    <property type="match status" value="1"/>
</dbReference>
<dbReference type="RefSeq" id="WP_188780008.1">
    <property type="nucleotide sequence ID" value="NZ_BMKQ01000001.1"/>
</dbReference>
<dbReference type="GO" id="GO:0005829">
    <property type="term" value="C:cytosol"/>
    <property type="evidence" value="ECO:0007669"/>
    <property type="project" value="TreeGrafter"/>
</dbReference>
<dbReference type="SUPFAM" id="SSF52540">
    <property type="entry name" value="P-loop containing nucleoside triphosphate hydrolases"/>
    <property type="match status" value="1"/>
</dbReference>
<dbReference type="InterPro" id="IPR059050">
    <property type="entry name" value="Rv3660c_N"/>
</dbReference>